<dbReference type="GO" id="GO:0016788">
    <property type="term" value="F:hydrolase activity, acting on ester bonds"/>
    <property type="evidence" value="ECO:0007669"/>
    <property type="project" value="UniProtKB-ARBA"/>
</dbReference>
<evidence type="ECO:0000259" key="1">
    <source>
        <dbReference type="Pfam" id="PF13472"/>
    </source>
</evidence>
<dbReference type="InterPro" id="IPR036514">
    <property type="entry name" value="SGNH_hydro_sf"/>
</dbReference>
<dbReference type="Proteomes" id="UP000247772">
    <property type="component" value="Unassembled WGS sequence"/>
</dbReference>
<evidence type="ECO:0000313" key="2">
    <source>
        <dbReference type="EMBL" id="PYE16594.1"/>
    </source>
</evidence>
<dbReference type="AlphaFoldDB" id="A0A2V4TMW6"/>
<dbReference type="EMBL" id="QJSQ01000029">
    <property type="protein sequence ID" value="PYE16594.1"/>
    <property type="molecule type" value="Genomic_DNA"/>
</dbReference>
<accession>A0A2V4TMW6</accession>
<protein>
    <submittedName>
        <fullName evidence="2">Lysophospholipase L1-like esterase</fullName>
    </submittedName>
</protein>
<dbReference type="Gene3D" id="3.40.50.1110">
    <property type="entry name" value="SGNH hydrolase"/>
    <property type="match status" value="1"/>
</dbReference>
<dbReference type="OrthoDB" id="9790057at2"/>
<reference evidence="2 3" key="1">
    <citation type="submission" date="2018-06" db="EMBL/GenBank/DDBJ databases">
        <title>Genomic Encyclopedia of Type Strains, Phase IV (KMG-V): Genome sequencing to study the core and pangenomes of soil and plant-associated prokaryotes.</title>
        <authorList>
            <person name="Whitman W."/>
        </authorList>
    </citation>
    <scope>NUCLEOTIDE SEQUENCE [LARGE SCALE GENOMIC DNA]</scope>
    <source>
        <strain evidence="2 3">SRCL-318</strain>
    </source>
</reference>
<dbReference type="SUPFAM" id="SSF52266">
    <property type="entry name" value="SGNH hydrolase"/>
    <property type="match status" value="1"/>
</dbReference>
<feature type="domain" description="SGNH hydrolase-type esterase" evidence="1">
    <location>
        <begin position="39"/>
        <end position="185"/>
    </location>
</feature>
<name>A0A2V4TMW6_9BURK</name>
<gene>
    <name evidence="2" type="ORF">C7410_12935</name>
</gene>
<dbReference type="RefSeq" id="WP_110857003.1">
    <property type="nucleotide sequence ID" value="NZ_QJSQ01000029.1"/>
</dbReference>
<sequence length="197" mass="21618">MLESANGKPVVAPYFDEGLRKAKVLLSAVEPLMVDLLILGDSLAEGWPLEFFKEFKLAKLGVGGDRIENVRWRLREKDHSVIESKFVLIVAGTNNLWSGDSGILSFETLIRLVDDCKCTWPRANVIVQTVAPFAGQLAHINPQREIFNAAARARYTCVEPEAAFSGLRDCFEADHVHFATAGYAALTTAIELAIAAT</sequence>
<evidence type="ECO:0000313" key="3">
    <source>
        <dbReference type="Proteomes" id="UP000247772"/>
    </source>
</evidence>
<organism evidence="2 3">
    <name type="scientific">Paraburkholderia silvatlantica</name>
    <dbReference type="NCBI Taxonomy" id="321895"/>
    <lineage>
        <taxon>Bacteria</taxon>
        <taxon>Pseudomonadati</taxon>
        <taxon>Pseudomonadota</taxon>
        <taxon>Betaproteobacteria</taxon>
        <taxon>Burkholderiales</taxon>
        <taxon>Burkholderiaceae</taxon>
        <taxon>Paraburkholderia</taxon>
    </lineage>
</organism>
<proteinExistence type="predicted"/>
<dbReference type="Pfam" id="PF13472">
    <property type="entry name" value="Lipase_GDSL_2"/>
    <property type="match status" value="1"/>
</dbReference>
<comment type="caution">
    <text evidence="2">The sequence shown here is derived from an EMBL/GenBank/DDBJ whole genome shotgun (WGS) entry which is preliminary data.</text>
</comment>
<dbReference type="InterPro" id="IPR013830">
    <property type="entry name" value="SGNH_hydro"/>
</dbReference>